<dbReference type="AlphaFoldDB" id="A0A0B6Z9Z5"/>
<reference evidence="1" key="1">
    <citation type="submission" date="2014-12" db="EMBL/GenBank/DDBJ databases">
        <title>Insight into the proteome of Arion vulgaris.</title>
        <authorList>
            <person name="Aradska J."/>
            <person name="Bulat T."/>
            <person name="Smidak R."/>
            <person name="Sarate P."/>
            <person name="Gangsoo J."/>
            <person name="Sialana F."/>
            <person name="Bilban M."/>
            <person name="Lubec G."/>
        </authorList>
    </citation>
    <scope>NUCLEOTIDE SEQUENCE</scope>
    <source>
        <tissue evidence="1">Skin</tissue>
    </source>
</reference>
<accession>A0A0B6Z9Z5</accession>
<sequence>MPTNKDVILQMKELASNKASASASEMCIHVSYWNRQAHHYLLKEFVLKYLP</sequence>
<name>A0A0B6Z9Z5_9EUPU</name>
<organism evidence="1">
    <name type="scientific">Arion vulgaris</name>
    <dbReference type="NCBI Taxonomy" id="1028688"/>
    <lineage>
        <taxon>Eukaryota</taxon>
        <taxon>Metazoa</taxon>
        <taxon>Spiralia</taxon>
        <taxon>Lophotrochozoa</taxon>
        <taxon>Mollusca</taxon>
        <taxon>Gastropoda</taxon>
        <taxon>Heterobranchia</taxon>
        <taxon>Euthyneura</taxon>
        <taxon>Panpulmonata</taxon>
        <taxon>Eupulmonata</taxon>
        <taxon>Stylommatophora</taxon>
        <taxon>Helicina</taxon>
        <taxon>Arionoidea</taxon>
        <taxon>Arionidae</taxon>
        <taxon>Arion</taxon>
    </lineage>
</organism>
<evidence type="ECO:0000313" key="1">
    <source>
        <dbReference type="EMBL" id="CEK65212.1"/>
    </source>
</evidence>
<protein>
    <submittedName>
        <fullName evidence="1">Uncharacterized protein</fullName>
    </submittedName>
</protein>
<proteinExistence type="predicted"/>
<gene>
    <name evidence="1" type="primary">ORF54288</name>
</gene>
<dbReference type="EMBL" id="HACG01018347">
    <property type="protein sequence ID" value="CEK65212.1"/>
    <property type="molecule type" value="Transcribed_RNA"/>
</dbReference>